<dbReference type="Proteomes" id="UP000271974">
    <property type="component" value="Unassembled WGS sequence"/>
</dbReference>
<keyword evidence="3" id="KW-1185">Reference proteome</keyword>
<feature type="chain" id="PRO_5018779870" evidence="1">
    <location>
        <begin position="17"/>
        <end position="116"/>
    </location>
</feature>
<evidence type="ECO:0000256" key="1">
    <source>
        <dbReference type="SAM" id="SignalP"/>
    </source>
</evidence>
<dbReference type="EMBL" id="RQTK01000157">
    <property type="protein sequence ID" value="RUS85894.1"/>
    <property type="molecule type" value="Genomic_DNA"/>
</dbReference>
<protein>
    <submittedName>
        <fullName evidence="2">Uncharacterized protein</fullName>
    </submittedName>
</protein>
<reference evidence="2 3" key="1">
    <citation type="submission" date="2019-01" db="EMBL/GenBank/DDBJ databases">
        <title>A draft genome assembly of the solar-powered sea slug Elysia chlorotica.</title>
        <authorList>
            <person name="Cai H."/>
            <person name="Li Q."/>
            <person name="Fang X."/>
            <person name="Li J."/>
            <person name="Curtis N.E."/>
            <person name="Altenburger A."/>
            <person name="Shibata T."/>
            <person name="Feng M."/>
            <person name="Maeda T."/>
            <person name="Schwartz J.A."/>
            <person name="Shigenobu S."/>
            <person name="Lundholm N."/>
            <person name="Nishiyama T."/>
            <person name="Yang H."/>
            <person name="Hasebe M."/>
            <person name="Li S."/>
            <person name="Pierce S.K."/>
            <person name="Wang J."/>
        </authorList>
    </citation>
    <scope>NUCLEOTIDE SEQUENCE [LARGE SCALE GENOMIC DNA]</scope>
    <source>
        <strain evidence="2">EC2010</strain>
        <tissue evidence="2">Whole organism of an adult</tissue>
    </source>
</reference>
<keyword evidence="1" id="KW-0732">Signal</keyword>
<dbReference type="AlphaFoldDB" id="A0A3S1BDK5"/>
<proteinExistence type="predicted"/>
<gene>
    <name evidence="2" type="ORF">EGW08_006378</name>
</gene>
<evidence type="ECO:0000313" key="3">
    <source>
        <dbReference type="Proteomes" id="UP000271974"/>
    </source>
</evidence>
<comment type="caution">
    <text evidence="2">The sequence shown here is derived from an EMBL/GenBank/DDBJ whole genome shotgun (WGS) entry which is preliminary data.</text>
</comment>
<accession>A0A3S1BDK5</accession>
<organism evidence="2 3">
    <name type="scientific">Elysia chlorotica</name>
    <name type="common">Eastern emerald elysia</name>
    <name type="synonym">Sea slug</name>
    <dbReference type="NCBI Taxonomy" id="188477"/>
    <lineage>
        <taxon>Eukaryota</taxon>
        <taxon>Metazoa</taxon>
        <taxon>Spiralia</taxon>
        <taxon>Lophotrochozoa</taxon>
        <taxon>Mollusca</taxon>
        <taxon>Gastropoda</taxon>
        <taxon>Heterobranchia</taxon>
        <taxon>Euthyneura</taxon>
        <taxon>Panpulmonata</taxon>
        <taxon>Sacoglossa</taxon>
        <taxon>Placobranchoidea</taxon>
        <taxon>Plakobranchidae</taxon>
        <taxon>Elysia</taxon>
    </lineage>
</organism>
<evidence type="ECO:0000313" key="2">
    <source>
        <dbReference type="EMBL" id="RUS85894.1"/>
    </source>
</evidence>
<name>A0A3S1BDK5_ELYCH</name>
<sequence length="116" mass="13717">MFFIIRFVMITETMHCVYVLLASLERVYQMTTSCEAETSAYERTTYWRGWNECLPKDNLLARLERVLTKGQPTGEAGTSAYQRTTYWRGWNECLPKDNPLARQQAFNQTMHTKTYR</sequence>
<feature type="signal peptide" evidence="1">
    <location>
        <begin position="1"/>
        <end position="16"/>
    </location>
</feature>